<evidence type="ECO:0000256" key="1">
    <source>
        <dbReference type="ARBA" id="ARBA00022801"/>
    </source>
</evidence>
<dbReference type="EMBL" id="CP080095">
    <property type="protein sequence ID" value="QYD66991.1"/>
    <property type="molecule type" value="Genomic_DNA"/>
</dbReference>
<dbReference type="RefSeq" id="WP_219795985.1">
    <property type="nucleotide sequence ID" value="NZ_CP080095.1"/>
</dbReference>
<protein>
    <recommendedName>
        <fullName evidence="2">protein-glutamate methylesterase</fullName>
        <ecNumber evidence="2">3.1.1.61</ecNumber>
    </recommendedName>
</protein>
<keyword evidence="1 4" id="KW-0378">Hydrolase</keyword>
<gene>
    <name evidence="6" type="ORF">KZJ38_11230</name>
</gene>
<evidence type="ECO:0000259" key="5">
    <source>
        <dbReference type="PROSITE" id="PS50122"/>
    </source>
</evidence>
<dbReference type="Proteomes" id="UP000826462">
    <property type="component" value="Chromosome 1"/>
</dbReference>
<sequence>MNAYRDLIVIGASLGGLKALSRLASLLDRGFPGTILVVLHTGPGSPGMLDRIIQRNTTLPVTYARNGDRIHAGQMYIAPPDRHLIVVPGEILRLDAGPKLHRVRPAADRLFESAAECYGPRVAGVVLTGCGSDGTLGLRKIRLAGGIGIVQHPAQAEAPGMPMSALDGDDPKFSLSLEELGPLLKQLAEHGKHIWN</sequence>
<dbReference type="PANTHER" id="PTHR42872:SF6">
    <property type="entry name" value="PROTEIN-GLUTAMATE METHYLESTERASE_PROTEIN-GLUTAMINE GLUTAMINASE"/>
    <property type="match status" value="1"/>
</dbReference>
<dbReference type="InterPro" id="IPR000673">
    <property type="entry name" value="Sig_transdc_resp-reg_Me-estase"/>
</dbReference>
<proteinExistence type="predicted"/>
<dbReference type="PROSITE" id="PS50122">
    <property type="entry name" value="CHEB"/>
    <property type="match status" value="1"/>
</dbReference>
<feature type="domain" description="CheB-type methylesterase" evidence="5">
    <location>
        <begin position="1"/>
        <end position="191"/>
    </location>
</feature>
<dbReference type="InterPro" id="IPR035909">
    <property type="entry name" value="CheB_C"/>
</dbReference>
<feature type="active site" evidence="4">
    <location>
        <position position="40"/>
    </location>
</feature>
<comment type="catalytic activity">
    <reaction evidence="3">
        <text>[protein]-L-glutamate 5-O-methyl ester + H2O = L-glutamyl-[protein] + methanol + H(+)</text>
        <dbReference type="Rhea" id="RHEA:23236"/>
        <dbReference type="Rhea" id="RHEA-COMP:10208"/>
        <dbReference type="Rhea" id="RHEA-COMP:10311"/>
        <dbReference type="ChEBI" id="CHEBI:15377"/>
        <dbReference type="ChEBI" id="CHEBI:15378"/>
        <dbReference type="ChEBI" id="CHEBI:17790"/>
        <dbReference type="ChEBI" id="CHEBI:29973"/>
        <dbReference type="ChEBI" id="CHEBI:82795"/>
        <dbReference type="EC" id="3.1.1.61"/>
    </reaction>
</comment>
<dbReference type="Pfam" id="PF01339">
    <property type="entry name" value="CheB_methylest"/>
    <property type="match status" value="1"/>
</dbReference>
<dbReference type="PANTHER" id="PTHR42872">
    <property type="entry name" value="PROTEIN-GLUTAMATE METHYLESTERASE/PROTEIN-GLUTAMINE GLUTAMINASE"/>
    <property type="match status" value="1"/>
</dbReference>
<accession>A0ABX8UF47</accession>
<organism evidence="6 7">
    <name type="scientific">Paraburkholderia edwinii</name>
    <dbReference type="NCBI Taxonomy" id="2861782"/>
    <lineage>
        <taxon>Bacteria</taxon>
        <taxon>Pseudomonadati</taxon>
        <taxon>Pseudomonadota</taxon>
        <taxon>Betaproteobacteria</taxon>
        <taxon>Burkholderiales</taxon>
        <taxon>Burkholderiaceae</taxon>
        <taxon>Paraburkholderia</taxon>
    </lineage>
</organism>
<dbReference type="Gene3D" id="3.40.50.180">
    <property type="entry name" value="Methylesterase CheB, C-terminal domain"/>
    <property type="match status" value="1"/>
</dbReference>
<dbReference type="SUPFAM" id="SSF52738">
    <property type="entry name" value="Methylesterase CheB, C-terminal domain"/>
    <property type="match status" value="1"/>
</dbReference>
<evidence type="ECO:0000256" key="3">
    <source>
        <dbReference type="ARBA" id="ARBA00048267"/>
    </source>
</evidence>
<dbReference type="CDD" id="cd16433">
    <property type="entry name" value="CheB"/>
    <property type="match status" value="1"/>
</dbReference>
<evidence type="ECO:0000256" key="2">
    <source>
        <dbReference type="ARBA" id="ARBA00039140"/>
    </source>
</evidence>
<dbReference type="EC" id="3.1.1.61" evidence="2"/>
<keyword evidence="7" id="KW-1185">Reference proteome</keyword>
<feature type="active site" evidence="4">
    <location>
        <position position="133"/>
    </location>
</feature>
<keyword evidence="4" id="KW-0145">Chemotaxis</keyword>
<reference evidence="6 7" key="1">
    <citation type="submission" date="2021-07" db="EMBL/GenBank/DDBJ databases">
        <title>Paraburkholderia edwinii protects Aspergillus sp. from phenazines by acting as a toxin sponge.</title>
        <authorList>
            <person name="Dahlstrom K.M."/>
            <person name="Newman D.K."/>
        </authorList>
    </citation>
    <scope>NUCLEOTIDE SEQUENCE [LARGE SCALE GENOMIC DNA]</scope>
    <source>
        <strain evidence="6 7">Pe01</strain>
    </source>
</reference>
<evidence type="ECO:0000313" key="6">
    <source>
        <dbReference type="EMBL" id="QYD66991.1"/>
    </source>
</evidence>
<name>A0ABX8UF47_9BURK</name>
<evidence type="ECO:0000256" key="4">
    <source>
        <dbReference type="PROSITE-ProRule" id="PRU00050"/>
    </source>
</evidence>
<evidence type="ECO:0000313" key="7">
    <source>
        <dbReference type="Proteomes" id="UP000826462"/>
    </source>
</evidence>
<feature type="active site" evidence="4">
    <location>
        <position position="13"/>
    </location>
</feature>